<dbReference type="Pfam" id="PF05343">
    <property type="entry name" value="Peptidase_M42"/>
    <property type="match status" value="1"/>
</dbReference>
<dbReference type="EMBL" id="NOJY02000016">
    <property type="protein sequence ID" value="RDY27115.1"/>
    <property type="molecule type" value="Genomic_DNA"/>
</dbReference>
<organism evidence="8 9">
    <name type="scientific">Romboutsia weinsteinii</name>
    <dbReference type="NCBI Taxonomy" id="2020949"/>
    <lineage>
        <taxon>Bacteria</taxon>
        <taxon>Bacillati</taxon>
        <taxon>Bacillota</taxon>
        <taxon>Clostridia</taxon>
        <taxon>Peptostreptococcales</taxon>
        <taxon>Peptostreptococcaceae</taxon>
        <taxon>Romboutsia</taxon>
    </lineage>
</organism>
<evidence type="ECO:0000256" key="1">
    <source>
        <dbReference type="ARBA" id="ARBA00006272"/>
    </source>
</evidence>
<evidence type="ECO:0000256" key="5">
    <source>
        <dbReference type="ARBA" id="ARBA00022801"/>
    </source>
</evidence>
<dbReference type="PANTHER" id="PTHR32481">
    <property type="entry name" value="AMINOPEPTIDASE"/>
    <property type="match status" value="1"/>
</dbReference>
<dbReference type="PANTHER" id="PTHR32481:SF0">
    <property type="entry name" value="AMINOPEPTIDASE YPDE-RELATED"/>
    <property type="match status" value="1"/>
</dbReference>
<dbReference type="InterPro" id="IPR023367">
    <property type="entry name" value="Peptidase_M42_dom2"/>
</dbReference>
<dbReference type="Gene3D" id="2.40.30.40">
    <property type="entry name" value="Peptidase M42, domain 2"/>
    <property type="match status" value="1"/>
</dbReference>
<dbReference type="GO" id="GO:0046872">
    <property type="term" value="F:metal ion binding"/>
    <property type="evidence" value="ECO:0007669"/>
    <property type="project" value="UniProtKB-UniRule"/>
</dbReference>
<name>A0A371J306_9FIRM</name>
<proteinExistence type="inferred from homology"/>
<feature type="binding site" evidence="7">
    <location>
        <position position="183"/>
    </location>
    <ligand>
        <name>Zn(2+)</name>
        <dbReference type="ChEBI" id="CHEBI:29105"/>
        <label>2</label>
    </ligand>
</feature>
<evidence type="ECO:0000256" key="6">
    <source>
        <dbReference type="PIRNR" id="PIRNR001123"/>
    </source>
</evidence>
<feature type="binding site" evidence="7">
    <location>
        <position position="183"/>
    </location>
    <ligand>
        <name>Zn(2+)</name>
        <dbReference type="ChEBI" id="CHEBI:29105"/>
        <label>1</label>
    </ligand>
</feature>
<comment type="similarity">
    <text evidence="1 6">Belongs to the peptidase M42 family.</text>
</comment>
<gene>
    <name evidence="8" type="ORF">CHL78_010865</name>
</gene>
<feature type="binding site" evidence="7">
    <location>
        <position position="69"/>
    </location>
    <ligand>
        <name>Zn(2+)</name>
        <dbReference type="ChEBI" id="CHEBI:29105"/>
        <label>1</label>
    </ligand>
</feature>
<sequence>MILSENTLSLMEELTQIIGVSGNEKNISKTLQSYYKKYTDEIIYDNLGSIFAVKRSGKPNSKKVMICAHMDEAGFIVHEIKESGLIKILPIGNVFEQALIGKRVRVSTSTGEIKGVIVTKSQSALSSDEKNKSIKSSNMFVDIGATSDKEVKECGIRLGNPIVVDGEFEALLGGKRLVSKAWDNRYGCVLGIEILELLKDTKLDVDLYVGCTVQNEIGLRGCITATNLIAPDMAIVLDCLHSNDINGNEDNTGKLGEGVLVSFYDKSMMPNRTLLNHLIEICETKEIKHQYYYSMDDGDGGWIHKLLEGCPTLKVCICSRNTKTNSSIIDAYDYINAKKSLLEVIKSLDDELITMFKSENR</sequence>
<evidence type="ECO:0000313" key="8">
    <source>
        <dbReference type="EMBL" id="RDY27115.1"/>
    </source>
</evidence>
<keyword evidence="5" id="KW-0378">Hydrolase</keyword>
<dbReference type="Gene3D" id="3.40.630.10">
    <property type="entry name" value="Zn peptidases"/>
    <property type="match status" value="1"/>
</dbReference>
<dbReference type="GO" id="GO:0006508">
    <property type="term" value="P:proteolysis"/>
    <property type="evidence" value="ECO:0007669"/>
    <property type="project" value="UniProtKB-KW"/>
</dbReference>
<evidence type="ECO:0000256" key="4">
    <source>
        <dbReference type="ARBA" id="ARBA00022723"/>
    </source>
</evidence>
<reference evidence="8 9" key="1">
    <citation type="journal article" date="2017" name="Genome Announc.">
        <title>Draft Genome Sequence of Romboutsia weinsteinii sp. nov. Strain CCRI-19649(T) Isolated from Surface Water.</title>
        <authorList>
            <person name="Maheux A.F."/>
            <person name="Boudreau D.K."/>
            <person name="Berube E."/>
            <person name="Boissinot M."/>
            <person name="Cantin P."/>
            <person name="Raymond F."/>
            <person name="Corbeil J."/>
            <person name="Omar R.F."/>
            <person name="Bergeron M.G."/>
        </authorList>
    </citation>
    <scope>NUCLEOTIDE SEQUENCE [LARGE SCALE GENOMIC DNA]</scope>
    <source>
        <strain evidence="8 9">CCRI-19649</strain>
    </source>
</reference>
<dbReference type="SUPFAM" id="SSF53187">
    <property type="entry name" value="Zn-dependent exopeptidases"/>
    <property type="match status" value="1"/>
</dbReference>
<dbReference type="RefSeq" id="WP_094367432.1">
    <property type="nucleotide sequence ID" value="NZ_NOJY02000016.1"/>
</dbReference>
<dbReference type="GO" id="GO:0004177">
    <property type="term" value="F:aminopeptidase activity"/>
    <property type="evidence" value="ECO:0007669"/>
    <property type="project" value="UniProtKB-UniRule"/>
</dbReference>
<dbReference type="AlphaFoldDB" id="A0A371J306"/>
<dbReference type="CDD" id="cd05656">
    <property type="entry name" value="M42_Frv"/>
    <property type="match status" value="1"/>
</dbReference>
<accession>A0A371J306</accession>
<evidence type="ECO:0000256" key="7">
    <source>
        <dbReference type="PIRSR" id="PIRSR001123-2"/>
    </source>
</evidence>
<comment type="caution">
    <text evidence="8">The sequence shown here is derived from an EMBL/GenBank/DDBJ whole genome shotgun (WGS) entry which is preliminary data.</text>
</comment>
<protein>
    <submittedName>
        <fullName evidence="8">M42 family peptidase</fullName>
    </submittedName>
</protein>
<keyword evidence="4 7" id="KW-0479">Metal-binding</keyword>
<evidence type="ECO:0000256" key="2">
    <source>
        <dbReference type="ARBA" id="ARBA00022438"/>
    </source>
</evidence>
<comment type="cofactor">
    <cofactor evidence="7">
        <name>a divalent metal cation</name>
        <dbReference type="ChEBI" id="CHEBI:60240"/>
    </cofactor>
    <text evidence="7">Binds 2 divalent metal cations per subunit.</text>
</comment>
<keyword evidence="2" id="KW-0031">Aminopeptidase</keyword>
<dbReference type="InterPro" id="IPR008007">
    <property type="entry name" value="Peptidase_M42"/>
</dbReference>
<keyword evidence="9" id="KW-1185">Reference proteome</keyword>
<dbReference type="OrthoDB" id="9772053at2"/>
<dbReference type="Proteomes" id="UP000215694">
    <property type="component" value="Unassembled WGS sequence"/>
</dbReference>
<evidence type="ECO:0000256" key="3">
    <source>
        <dbReference type="ARBA" id="ARBA00022670"/>
    </source>
</evidence>
<keyword evidence="3" id="KW-0645">Protease</keyword>
<evidence type="ECO:0000313" key="9">
    <source>
        <dbReference type="Proteomes" id="UP000215694"/>
    </source>
</evidence>
<dbReference type="InterPro" id="IPR051464">
    <property type="entry name" value="Peptidase_M42_aminopept"/>
</dbReference>
<dbReference type="SUPFAM" id="SSF101821">
    <property type="entry name" value="Aminopeptidase/glucanase lid domain"/>
    <property type="match status" value="1"/>
</dbReference>
<feature type="binding site" evidence="7">
    <location>
        <position position="216"/>
    </location>
    <ligand>
        <name>Zn(2+)</name>
        <dbReference type="ChEBI" id="CHEBI:29105"/>
        <label>2</label>
    </ligand>
</feature>
<dbReference type="PIRSF" id="PIRSF001123">
    <property type="entry name" value="PepA_GA"/>
    <property type="match status" value="1"/>
</dbReference>
<feature type="binding site" evidence="7">
    <location>
        <position position="238"/>
    </location>
    <ligand>
        <name>Zn(2+)</name>
        <dbReference type="ChEBI" id="CHEBI:29105"/>
        <label>1</label>
    </ligand>
</feature>